<keyword evidence="2" id="KW-0732">Signal</keyword>
<feature type="compositionally biased region" description="Low complexity" evidence="1">
    <location>
        <begin position="112"/>
        <end position="121"/>
    </location>
</feature>
<protein>
    <recommendedName>
        <fullName evidence="5">Lipoprotein</fullName>
    </recommendedName>
</protein>
<feature type="chain" id="PRO_5037866287" description="Lipoprotein" evidence="2">
    <location>
        <begin position="22"/>
        <end position="205"/>
    </location>
</feature>
<evidence type="ECO:0000313" key="4">
    <source>
        <dbReference type="Proteomes" id="UP000694308"/>
    </source>
</evidence>
<dbReference type="AlphaFoldDB" id="A0A949TJB9"/>
<evidence type="ECO:0000313" key="3">
    <source>
        <dbReference type="EMBL" id="MBV7273360.1"/>
    </source>
</evidence>
<evidence type="ECO:0000256" key="2">
    <source>
        <dbReference type="SAM" id="SignalP"/>
    </source>
</evidence>
<dbReference type="Proteomes" id="UP000694308">
    <property type="component" value="Unassembled WGS sequence"/>
</dbReference>
<dbReference type="RefSeq" id="WP_218320392.1">
    <property type="nucleotide sequence ID" value="NZ_JAEEGC010000043.1"/>
</dbReference>
<comment type="caution">
    <text evidence="3">The sequence shown here is derived from an EMBL/GenBank/DDBJ whole genome shotgun (WGS) entry which is preliminary data.</text>
</comment>
<feature type="region of interest" description="Disordered" evidence="1">
    <location>
        <begin position="103"/>
        <end position="153"/>
    </location>
</feature>
<sequence length="205" mass="20920">MKKIASIVAAALVTCSISACGNRNTTYRTPGTNQGGTNIGINQGNYNTGMNTTTTYRDGIYLGEGNKSSMGNQAAIVTISSGKITDVVLKTIDAKGKETPYTTGGNAGTTMGGTTTDITRGTVGGNPVGGSNTGTTVRTPADGTMTGSTTGPTITTNLARVRRDLANAVVSQQTHNVNIANAGNDANSVANWKLAISRALDSARR</sequence>
<proteinExistence type="predicted"/>
<dbReference type="EMBL" id="JAEEGC010000043">
    <property type="protein sequence ID" value="MBV7273360.1"/>
    <property type="molecule type" value="Genomic_DNA"/>
</dbReference>
<dbReference type="PROSITE" id="PS51257">
    <property type="entry name" value="PROKAR_LIPOPROTEIN"/>
    <property type="match status" value="1"/>
</dbReference>
<gene>
    <name evidence="3" type="ORF">I6U48_10610</name>
</gene>
<accession>A0A949TJB9</accession>
<feature type="compositionally biased region" description="Gly residues" evidence="1">
    <location>
        <begin position="122"/>
        <end position="132"/>
    </location>
</feature>
<name>A0A949TJB9_9CLOT</name>
<evidence type="ECO:0008006" key="5">
    <source>
        <dbReference type="Google" id="ProtNLM"/>
    </source>
</evidence>
<evidence type="ECO:0000256" key="1">
    <source>
        <dbReference type="SAM" id="MobiDB-lite"/>
    </source>
</evidence>
<feature type="signal peptide" evidence="2">
    <location>
        <begin position="1"/>
        <end position="21"/>
    </location>
</feature>
<reference evidence="3" key="1">
    <citation type="submission" date="2020-12" db="EMBL/GenBank/DDBJ databases">
        <title>Clostridium thailandense sp. nov., a novel acetogenic bacterium isolated from peat land soil in Thailand.</title>
        <authorList>
            <person name="Chaikitkaew S."/>
            <person name="Birkeland N.K."/>
        </authorList>
    </citation>
    <scope>NUCLEOTIDE SEQUENCE</scope>
    <source>
        <strain evidence="3">PL3</strain>
    </source>
</reference>
<keyword evidence="4" id="KW-1185">Reference proteome</keyword>
<feature type="compositionally biased region" description="Low complexity" evidence="1">
    <location>
        <begin position="143"/>
        <end position="153"/>
    </location>
</feature>
<organism evidence="3 4">
    <name type="scientific">Clostridium thailandense</name>
    <dbReference type="NCBI Taxonomy" id="2794346"/>
    <lineage>
        <taxon>Bacteria</taxon>
        <taxon>Bacillati</taxon>
        <taxon>Bacillota</taxon>
        <taxon>Clostridia</taxon>
        <taxon>Eubacteriales</taxon>
        <taxon>Clostridiaceae</taxon>
        <taxon>Clostridium</taxon>
    </lineage>
</organism>